<evidence type="ECO:0000256" key="1">
    <source>
        <dbReference type="ARBA" id="ARBA00011900"/>
    </source>
</evidence>
<reference evidence="8 9" key="1">
    <citation type="journal article" date="2007" name="Proc. Natl. Acad. Sci. U.S.A.">
        <title>Genomic and metabolic adaptations of Methanobrevibacter smithii to the human gut.</title>
        <authorList>
            <person name="Samuel B.S."/>
            <person name="Hansen E.E."/>
            <person name="Manchester J.K."/>
            <person name="Coutinho P.M."/>
            <person name="Henrissat B."/>
            <person name="Fulton R."/>
            <person name="Latreille P."/>
            <person name="Kim K."/>
            <person name="Wilson R.K."/>
            <person name="Gordon J.I."/>
        </authorList>
    </citation>
    <scope>NUCLEOTIDE SEQUENCE [LARGE SCALE GENOMIC DNA]</scope>
    <source>
        <strain evidence="9">ATCC 35061 / DSM 861 / OCM 144 / PS</strain>
    </source>
</reference>
<comment type="catalytic activity">
    <reaction evidence="5">
        <text>a 2'-deoxyadenosine in DNA + S-adenosyl-L-methionine = an N(6)-methyl-2'-deoxyadenosine in DNA + S-adenosyl-L-homocysteine + H(+)</text>
        <dbReference type="Rhea" id="RHEA:15197"/>
        <dbReference type="Rhea" id="RHEA-COMP:12418"/>
        <dbReference type="Rhea" id="RHEA-COMP:12419"/>
        <dbReference type="ChEBI" id="CHEBI:15378"/>
        <dbReference type="ChEBI" id="CHEBI:57856"/>
        <dbReference type="ChEBI" id="CHEBI:59789"/>
        <dbReference type="ChEBI" id="CHEBI:90615"/>
        <dbReference type="ChEBI" id="CHEBI:90616"/>
        <dbReference type="EC" id="2.1.1.72"/>
    </reaction>
</comment>
<dbReference type="GeneID" id="78818385"/>
<dbReference type="STRING" id="420247.Msm_1743"/>
<proteinExistence type="predicted"/>
<dbReference type="eggNOG" id="arCOG02634">
    <property type="taxonomic scope" value="Archaea"/>
</dbReference>
<dbReference type="Proteomes" id="UP000001992">
    <property type="component" value="Chromosome"/>
</dbReference>
<dbReference type="PATRIC" id="fig|420247.28.peg.1732"/>
<dbReference type="EC" id="2.1.1.72" evidence="1"/>
<evidence type="ECO:0000256" key="5">
    <source>
        <dbReference type="ARBA" id="ARBA00047942"/>
    </source>
</evidence>
<dbReference type="PRINTS" id="PR00507">
    <property type="entry name" value="N12N6MTFRASE"/>
</dbReference>
<dbReference type="PANTHER" id="PTHR33841">
    <property type="entry name" value="DNA METHYLTRANSFERASE YEEA-RELATED"/>
    <property type="match status" value="1"/>
</dbReference>
<organism evidence="8 9">
    <name type="scientific">Methanobrevibacter smithii (strain ATCC 35061 / DSM 861 / OCM 144 / PS)</name>
    <dbReference type="NCBI Taxonomy" id="420247"/>
    <lineage>
        <taxon>Archaea</taxon>
        <taxon>Methanobacteriati</taxon>
        <taxon>Methanobacteriota</taxon>
        <taxon>Methanomada group</taxon>
        <taxon>Methanobacteria</taxon>
        <taxon>Methanobacteriales</taxon>
        <taxon>Methanobacteriaceae</taxon>
        <taxon>Methanobrevibacter</taxon>
    </lineage>
</organism>
<feature type="domain" description="Type II methyltransferase M.TaqI-like" evidence="7">
    <location>
        <begin position="208"/>
        <end position="432"/>
    </location>
</feature>
<evidence type="ECO:0000259" key="7">
    <source>
        <dbReference type="Pfam" id="PF07669"/>
    </source>
</evidence>
<dbReference type="GO" id="GO:0003676">
    <property type="term" value="F:nucleic acid binding"/>
    <property type="evidence" value="ECO:0007669"/>
    <property type="project" value="InterPro"/>
</dbReference>
<dbReference type="RefSeq" id="WP_011954741.1">
    <property type="nucleotide sequence ID" value="NC_009515.1"/>
</dbReference>
<dbReference type="SUPFAM" id="SSF53335">
    <property type="entry name" value="S-adenosyl-L-methionine-dependent methyltransferases"/>
    <property type="match status" value="1"/>
</dbReference>
<gene>
    <name evidence="8" type="ordered locus">Msm_1743</name>
</gene>
<accession>A5UP20</accession>
<dbReference type="InterPro" id="IPR029063">
    <property type="entry name" value="SAM-dependent_MTases_sf"/>
</dbReference>
<dbReference type="InterPro" id="IPR011639">
    <property type="entry name" value="MethylTrfase_TaqI-like_dom"/>
</dbReference>
<dbReference type="NCBIfam" id="NF033452">
    <property type="entry name" value="BREX_1_MTaseX"/>
    <property type="match status" value="1"/>
</dbReference>
<dbReference type="PANTHER" id="PTHR33841:SF1">
    <property type="entry name" value="DNA METHYLTRANSFERASE A"/>
    <property type="match status" value="1"/>
</dbReference>
<keyword evidence="2 8" id="KW-0489">Methyltransferase</keyword>
<keyword evidence="9" id="KW-1185">Reference proteome</keyword>
<evidence type="ECO:0000256" key="3">
    <source>
        <dbReference type="ARBA" id="ARBA00022679"/>
    </source>
</evidence>
<protein>
    <recommendedName>
        <fullName evidence="1">site-specific DNA-methyltransferase (adenine-specific)</fullName>
        <ecNumber evidence="1">2.1.1.72</ecNumber>
    </recommendedName>
</protein>
<evidence type="ECO:0000313" key="8">
    <source>
        <dbReference type="EMBL" id="ABQ87948.1"/>
    </source>
</evidence>
<name>A5UP20_METS3</name>
<dbReference type="Gene3D" id="3.40.50.150">
    <property type="entry name" value="Vaccinia Virus protein VP39"/>
    <property type="match status" value="1"/>
</dbReference>
<dbReference type="HOGENOM" id="CLU_007510_1_0_2"/>
<evidence type="ECO:0000256" key="4">
    <source>
        <dbReference type="ARBA" id="ARBA00022691"/>
    </source>
</evidence>
<evidence type="ECO:0000256" key="2">
    <source>
        <dbReference type="ARBA" id="ARBA00022603"/>
    </source>
</evidence>
<dbReference type="InterPro" id="IPR002052">
    <property type="entry name" value="DNA_methylase_N6_adenine_CS"/>
</dbReference>
<sequence length="1038" mass="121506">MKDENKLDELFRFLFIKQSNKLNEILPGLFKTTDDSLELLLNISFTSEEGVVRQLIDTIPEEDFTKQVEIIGWLYQYYISEKKNQVININKSNIKKEDIPAATQLFTTDWVVKYMVDNSLGRYWIERNPNSSLKEHLEYYLGEAQQDEETQSKLDEIRSENISVEELTFFDPCMGSGHILVYAFDLFFEIYKELGYLERDIPELILKNNIFGLDIDDRAYQLAYFAVLMKARKYDRKILQKGIVPNVYAIQESGNITDSIIEFIQKHDEKIVNDVIYLKEIFESGKEFGSLIQVKNIDFNNLRTSLNEIIDNSKSTLTDINITNIISNDLMALINQAELLSKKYSAVVTNPPYMNKFEKNLKDFAKKYYKDYSKDLFSMFIYRNTKFTKSNAYLGFITPFNWMFIKTYEKLREYILKNLEISSLIQLEYNAFTEVAMVPVATYIFCNENKTNGLYNGIYIKLSNFKGNMDTQRNKVLKAISNPVDYKYISNSKKYSNIPTSPIAYWASLNVTNSFKNKKLIEYAYPKAGISTGNNDKFLRKWFEVEFNNINFNCNSMEETKNVKEKWFPYNKGGKFRKWFGNNELIINWKNNGYKIRNFKHSTIRNPKFHFKKSLTWSTLSSSDISFRYNEQGFLFDSKGANCIIKNEIYFNYLFALLNSKVTMEVLSFLSPTLDFGIGSISNIPIILDNSNLNKINKIVSENIIIQKNNWDNHEISWNYTIHPLLIFGERKIEKSIVKFNKLQKVDFNKLKSNEEYLNKYFIKLYKLTNELDYNISKDSISMNLLSKNDLITSFISFAVGCMFGRYSLDKKGLQFAGGKFNITNYNKFIPDDDNIIPVLDTAYFDDDIVGYFTKFVETCFGKKTLEENLDFIAGALSKSKKPSREIIRQYLLKNFFNDHKRTYKKCPIYWQFSSGKHNGFNCLVYMHRYEPSLVARIRTDYLHKTQKAIEQKITNNDNIINNSTSKQEVTRATKEKAKLQKQLKETQEYDEVLAHIANQNIEIDLDDGVKVNYAKFQNIEIKKEGSKTKKINLLKKI</sequence>
<dbReference type="GO" id="GO:0009007">
    <property type="term" value="F:site-specific DNA-methyltransferase (adenine-specific) activity"/>
    <property type="evidence" value="ECO:0007669"/>
    <property type="project" value="UniProtKB-EC"/>
</dbReference>
<dbReference type="AlphaFoldDB" id="A5UP20"/>
<dbReference type="REBASE" id="15575">
    <property type="entry name" value="MsmAORF1743P"/>
</dbReference>
<evidence type="ECO:0000256" key="6">
    <source>
        <dbReference type="SAM" id="Coils"/>
    </source>
</evidence>
<dbReference type="EnsemblBacteria" id="ABQ87948">
    <property type="protein sequence ID" value="ABQ87948"/>
    <property type="gene ID" value="Msm_1743"/>
</dbReference>
<dbReference type="PROSITE" id="PS00092">
    <property type="entry name" value="N6_MTASE"/>
    <property type="match status" value="1"/>
</dbReference>
<dbReference type="EMBL" id="CP000678">
    <property type="protein sequence ID" value="ABQ87948.1"/>
    <property type="molecule type" value="Genomic_DNA"/>
</dbReference>
<keyword evidence="4" id="KW-0949">S-adenosyl-L-methionine</keyword>
<feature type="coiled-coil region" evidence="6">
    <location>
        <begin position="963"/>
        <end position="990"/>
    </location>
</feature>
<dbReference type="InterPro" id="IPR047939">
    <property type="entry name" value="BREX_1_PglX"/>
</dbReference>
<dbReference type="Pfam" id="PF07669">
    <property type="entry name" value="Eco57I"/>
    <property type="match status" value="1"/>
</dbReference>
<keyword evidence="3" id="KW-0808">Transferase</keyword>
<dbReference type="KEGG" id="msi:Msm_1743"/>
<dbReference type="GO" id="GO:0032259">
    <property type="term" value="P:methylation"/>
    <property type="evidence" value="ECO:0007669"/>
    <property type="project" value="UniProtKB-KW"/>
</dbReference>
<dbReference type="GO" id="GO:0006304">
    <property type="term" value="P:DNA modification"/>
    <property type="evidence" value="ECO:0007669"/>
    <property type="project" value="InterPro"/>
</dbReference>
<dbReference type="InterPro" id="IPR050953">
    <property type="entry name" value="N4_N6_ade-DNA_methylase"/>
</dbReference>
<keyword evidence="6" id="KW-0175">Coiled coil</keyword>
<dbReference type="BioCyc" id="MSMI420247:GHWZ-1785-MONOMER"/>
<evidence type="ECO:0000313" key="9">
    <source>
        <dbReference type="Proteomes" id="UP000001992"/>
    </source>
</evidence>